<keyword evidence="6 9" id="KW-1133">Transmembrane helix</keyword>
<comment type="subunit">
    <text evidence="9">The system is composed of three essential subunits: KdpA, KdpB and KdpC.</text>
</comment>
<sequence length="583" mass="62187">MMNVTVQMVVYCVILVLLAIPLGSYMGKVMNGEHVFLSGVLQPVERVIYRVLKIDPDEDMDWKKYSVCAAVFSVLSLFVLWAILCFQKFLPLNPEGIGGTSWHLGFNTAASFTTNTNWQAYSGESTLSYFSQMLGLNFQNFVSAAIGIAVLFALIRGFVRVKKTGIGNFYADMTKTVLYILIPLSMAVSLVIASQGVPQTFKQYDEVQLLEPVVVENEDGTTTKVTKAVVPLGPGASQIAIKQLGTNGGGFWGNNSAHPFENPTPLSNLFEMISLLLIPAGLCFTFGRNVKDKRQGIAIFLAMFIMLAVALVVVGYNEQAGTPQLAQDGSVYMGTEGQAGGNMEGKETRFGIATSATWATFTTAASNGSVNSMHDSYTPLGGLVPMLLMQLGEVVFGGTGCGLYGMIGFAIMTVFIAGLMVGRTPEYLCKKIEPFEMKMAVLVCLATPIAILVGSGIAALLPSTHDSLNNPGAHGLSEMLYAYSSAGGNNGSAFAGFNANTPFLNVSIGLVMLFVRFLPMFATLAIAGSLVGKKKVAVSSGTLPTHNAMFISLLIFVVLLVGALSFFPALSLGPVAEFFQMIA</sequence>
<evidence type="ECO:0000256" key="4">
    <source>
        <dbReference type="ARBA" id="ARBA00022692"/>
    </source>
</evidence>
<dbReference type="PANTHER" id="PTHR30607:SF2">
    <property type="entry name" value="POTASSIUM-TRANSPORTING ATPASE POTASSIUM-BINDING SUBUNIT"/>
    <property type="match status" value="1"/>
</dbReference>
<comment type="caution">
    <text evidence="10">The sequence shown here is derived from an EMBL/GenBank/DDBJ whole genome shotgun (WGS) entry which is preliminary data.</text>
</comment>
<accession>A0ABV1D2N7</accession>
<dbReference type="RefSeq" id="WP_040380360.1">
    <property type="nucleotide sequence ID" value="NZ_JBBMFM010000016.1"/>
</dbReference>
<evidence type="ECO:0000256" key="6">
    <source>
        <dbReference type="ARBA" id="ARBA00022989"/>
    </source>
</evidence>
<evidence type="ECO:0000313" key="11">
    <source>
        <dbReference type="Proteomes" id="UP001454086"/>
    </source>
</evidence>
<dbReference type="EMBL" id="JBBMFM010000016">
    <property type="protein sequence ID" value="MEQ2424655.1"/>
    <property type="molecule type" value="Genomic_DNA"/>
</dbReference>
<keyword evidence="7 9" id="KW-0406">Ion transport</keyword>
<reference evidence="10 11" key="1">
    <citation type="submission" date="2024-03" db="EMBL/GenBank/DDBJ databases">
        <title>Human intestinal bacterial collection.</title>
        <authorList>
            <person name="Pauvert C."/>
            <person name="Hitch T.C.A."/>
            <person name="Clavel T."/>
        </authorList>
    </citation>
    <scope>NUCLEOTIDE SEQUENCE [LARGE SCALE GENOMIC DNA]</scope>
    <source>
        <strain evidence="10 11">CLA-SR-H021</strain>
    </source>
</reference>
<comment type="subcellular location">
    <subcellularLocation>
        <location evidence="9">Cell membrane</location>
        <topology evidence="9">Multi-pass membrane protein</topology>
    </subcellularLocation>
</comment>
<feature type="transmembrane region" description="Helical" evidence="9">
    <location>
        <begin position="548"/>
        <end position="570"/>
    </location>
</feature>
<dbReference type="HAMAP" id="MF_00275">
    <property type="entry name" value="KdpA"/>
    <property type="match status" value="1"/>
</dbReference>
<dbReference type="Proteomes" id="UP001454086">
    <property type="component" value="Unassembled WGS sequence"/>
</dbReference>
<dbReference type="NCBIfam" id="TIGR00680">
    <property type="entry name" value="kdpA"/>
    <property type="match status" value="1"/>
</dbReference>
<feature type="transmembrane region" description="Helical" evidence="9">
    <location>
        <begin position="138"/>
        <end position="155"/>
    </location>
</feature>
<evidence type="ECO:0000256" key="3">
    <source>
        <dbReference type="ARBA" id="ARBA00022538"/>
    </source>
</evidence>
<dbReference type="Pfam" id="PF03814">
    <property type="entry name" value="KdpA"/>
    <property type="match status" value="1"/>
</dbReference>
<feature type="transmembrane region" description="Helical" evidence="9">
    <location>
        <begin position="506"/>
        <end position="527"/>
    </location>
</feature>
<dbReference type="PIRSF" id="PIRSF001294">
    <property type="entry name" value="K_ATPaseA"/>
    <property type="match status" value="1"/>
</dbReference>
<protein>
    <recommendedName>
        <fullName evidence="9">Potassium-transporting ATPase potassium-binding subunit</fullName>
    </recommendedName>
    <alternativeName>
        <fullName evidence="9">ATP phosphohydrolase [potassium-transporting] A chain</fullName>
    </alternativeName>
    <alternativeName>
        <fullName evidence="9">Potassium-binding and translocating subunit A</fullName>
    </alternativeName>
    <alternativeName>
        <fullName evidence="9">Potassium-translocating ATPase A chain</fullName>
    </alternativeName>
</protein>
<name>A0ABV1D2N7_9FIRM</name>
<feature type="transmembrane region" description="Helical" evidence="9">
    <location>
        <begin position="440"/>
        <end position="461"/>
    </location>
</feature>
<gene>
    <name evidence="9 10" type="primary">kdpA</name>
    <name evidence="10" type="ORF">WMQ36_06695</name>
</gene>
<keyword evidence="3 9" id="KW-0633">Potassium transport</keyword>
<evidence type="ECO:0000256" key="1">
    <source>
        <dbReference type="ARBA" id="ARBA00022448"/>
    </source>
</evidence>
<keyword evidence="1 9" id="KW-0813">Transport</keyword>
<feature type="transmembrane region" description="Helical" evidence="9">
    <location>
        <begin position="65"/>
        <end position="84"/>
    </location>
</feature>
<comment type="function">
    <text evidence="9">Part of the high-affinity ATP-driven potassium transport (or Kdp) system, which catalyzes the hydrolysis of ATP coupled with the electrogenic transport of potassium into the cytoplasm. This subunit binds the extracellular potassium ions and delivers the ions to the membrane domain of KdpB through an intramembrane tunnel.</text>
</comment>
<organism evidence="10 11">
    <name type="scientific">Enterocloster hominis</name>
    <name type="common">ex Hitch et al. 2024</name>
    <dbReference type="NCBI Taxonomy" id="1917870"/>
    <lineage>
        <taxon>Bacteria</taxon>
        <taxon>Bacillati</taxon>
        <taxon>Bacillota</taxon>
        <taxon>Clostridia</taxon>
        <taxon>Lachnospirales</taxon>
        <taxon>Lachnospiraceae</taxon>
        <taxon>Enterocloster</taxon>
    </lineage>
</organism>
<feature type="transmembrane region" description="Helical" evidence="9">
    <location>
        <begin position="269"/>
        <end position="286"/>
    </location>
</feature>
<evidence type="ECO:0000256" key="5">
    <source>
        <dbReference type="ARBA" id="ARBA00022958"/>
    </source>
</evidence>
<keyword evidence="2 9" id="KW-1003">Cell membrane</keyword>
<evidence type="ECO:0000256" key="8">
    <source>
        <dbReference type="ARBA" id="ARBA00023136"/>
    </source>
</evidence>
<dbReference type="InterPro" id="IPR004623">
    <property type="entry name" value="KdpA"/>
</dbReference>
<keyword evidence="8 9" id="KW-0472">Membrane</keyword>
<evidence type="ECO:0000256" key="9">
    <source>
        <dbReference type="HAMAP-Rule" id="MF_00275"/>
    </source>
</evidence>
<feature type="transmembrane region" description="Helical" evidence="9">
    <location>
        <begin position="298"/>
        <end position="316"/>
    </location>
</feature>
<evidence type="ECO:0000313" key="10">
    <source>
        <dbReference type="EMBL" id="MEQ2424655.1"/>
    </source>
</evidence>
<evidence type="ECO:0000256" key="7">
    <source>
        <dbReference type="ARBA" id="ARBA00023065"/>
    </source>
</evidence>
<feature type="transmembrane region" description="Helical" evidence="9">
    <location>
        <begin position="394"/>
        <end position="419"/>
    </location>
</feature>
<feature type="transmembrane region" description="Helical" evidence="9">
    <location>
        <begin position="6"/>
        <end position="26"/>
    </location>
</feature>
<evidence type="ECO:0000256" key="2">
    <source>
        <dbReference type="ARBA" id="ARBA00022475"/>
    </source>
</evidence>
<keyword evidence="11" id="KW-1185">Reference proteome</keyword>
<feature type="transmembrane region" description="Helical" evidence="9">
    <location>
        <begin position="176"/>
        <end position="197"/>
    </location>
</feature>
<comment type="similarity">
    <text evidence="9">Belongs to the KdpA family.</text>
</comment>
<proteinExistence type="inferred from homology"/>
<keyword evidence="5 9" id="KW-0630">Potassium</keyword>
<keyword evidence="4 9" id="KW-0812">Transmembrane</keyword>
<dbReference type="PANTHER" id="PTHR30607">
    <property type="entry name" value="POTASSIUM-TRANSPORTING ATPASE A CHAIN"/>
    <property type="match status" value="1"/>
</dbReference>